<gene>
    <name evidence="2" type="ORF">HQR01_10480</name>
</gene>
<sequence>MIDRYLKILACLIIGSMALVYVAHNIANLGAAYEFFVYVTSHQGQEAYPVTLFPVPHPALVIAAMALVFGLELAAGYFCFRGAWAMWRARTGKTEAFQSAKRLAKIGLGCAIANWWGLFQVIAVAGYQLWQMPNGQGPDHGSWVFGAMAMLTLIYLSQREAEA</sequence>
<keyword evidence="1" id="KW-0472">Membrane</keyword>
<feature type="transmembrane region" description="Helical" evidence="1">
    <location>
        <begin position="106"/>
        <end position="128"/>
    </location>
</feature>
<keyword evidence="3" id="KW-1185">Reference proteome</keyword>
<feature type="transmembrane region" description="Helical" evidence="1">
    <location>
        <begin position="7"/>
        <end position="27"/>
    </location>
</feature>
<organism evidence="2 3">
    <name type="scientific">Erythrobacter mangrovi</name>
    <dbReference type="NCBI Taxonomy" id="2739433"/>
    <lineage>
        <taxon>Bacteria</taxon>
        <taxon>Pseudomonadati</taxon>
        <taxon>Pseudomonadota</taxon>
        <taxon>Alphaproteobacteria</taxon>
        <taxon>Sphingomonadales</taxon>
        <taxon>Erythrobacteraceae</taxon>
        <taxon>Erythrobacter/Porphyrobacter group</taxon>
        <taxon>Erythrobacter</taxon>
    </lineage>
</organism>
<dbReference type="EMBL" id="CP053921">
    <property type="protein sequence ID" value="QKG71753.1"/>
    <property type="molecule type" value="Genomic_DNA"/>
</dbReference>
<keyword evidence="1" id="KW-1133">Transmembrane helix</keyword>
<keyword evidence="1" id="KW-0812">Transmembrane</keyword>
<dbReference type="RefSeq" id="WP_173214821.1">
    <property type="nucleotide sequence ID" value="NZ_CP053921.1"/>
</dbReference>
<dbReference type="Pfam" id="PF09933">
    <property type="entry name" value="DUF2165"/>
    <property type="match status" value="1"/>
</dbReference>
<feature type="transmembrane region" description="Helical" evidence="1">
    <location>
        <begin position="59"/>
        <end position="80"/>
    </location>
</feature>
<evidence type="ECO:0000313" key="2">
    <source>
        <dbReference type="EMBL" id="QKG71753.1"/>
    </source>
</evidence>
<dbReference type="InterPro" id="IPR018681">
    <property type="entry name" value="DUF2165_transmembrane"/>
</dbReference>
<feature type="transmembrane region" description="Helical" evidence="1">
    <location>
        <begin position="140"/>
        <end position="157"/>
    </location>
</feature>
<dbReference type="AlphaFoldDB" id="A0A7D3XI24"/>
<protein>
    <submittedName>
        <fullName evidence="2">DUF2165 family protein</fullName>
    </submittedName>
</protein>
<proteinExistence type="predicted"/>
<evidence type="ECO:0000256" key="1">
    <source>
        <dbReference type="SAM" id="Phobius"/>
    </source>
</evidence>
<dbReference type="KEGG" id="emv:HQR01_10480"/>
<accession>A0A7D3XI24</accession>
<evidence type="ECO:0000313" key="3">
    <source>
        <dbReference type="Proteomes" id="UP000504693"/>
    </source>
</evidence>
<reference evidence="2 3" key="1">
    <citation type="submission" date="2020-05" db="EMBL/GenBank/DDBJ databases">
        <title>Erythrobacter mangrovi sp. nov., isolated from rhizosphere soil of mangrove plant (Kandelia candel).</title>
        <authorList>
            <person name="Ye Y.H."/>
        </authorList>
    </citation>
    <scope>NUCLEOTIDE SEQUENCE [LARGE SCALE GENOMIC DNA]</scope>
    <source>
        <strain evidence="2 3">EB310</strain>
    </source>
</reference>
<name>A0A7D3XI24_9SPHN</name>
<dbReference type="Proteomes" id="UP000504693">
    <property type="component" value="Chromosome"/>
</dbReference>